<evidence type="ECO:0000256" key="2">
    <source>
        <dbReference type="ARBA" id="ARBA00009948"/>
    </source>
</evidence>
<evidence type="ECO:0000256" key="5">
    <source>
        <dbReference type="ARBA" id="ARBA00023141"/>
    </source>
</evidence>
<gene>
    <name evidence="7 9" type="primary">aroA</name>
    <name evidence="9" type="ORF">ACFPTR_12160</name>
</gene>
<dbReference type="PROSITE" id="PS00885">
    <property type="entry name" value="EPSP_SYNTHASE_2"/>
    <property type="match status" value="1"/>
</dbReference>
<comment type="function">
    <text evidence="7">Catalyzes the transfer of the enolpyruvyl moiety of phosphoenolpyruvate (PEP) to the 5-hydroxyl of shikimate-3-phosphate (S3P) to produce enolpyruvyl shikimate-3-phosphate and inorganic phosphate.</text>
</comment>
<feature type="binding site" evidence="7">
    <location>
        <position position="189"/>
    </location>
    <ligand>
        <name>3-phosphoshikimate</name>
        <dbReference type="ChEBI" id="CHEBI:145989"/>
    </ligand>
</feature>
<evidence type="ECO:0000256" key="4">
    <source>
        <dbReference type="ARBA" id="ARBA00022679"/>
    </source>
</evidence>
<dbReference type="NCBIfam" id="TIGR01356">
    <property type="entry name" value="aroA"/>
    <property type="match status" value="1"/>
</dbReference>
<evidence type="ECO:0000259" key="8">
    <source>
        <dbReference type="Pfam" id="PF00275"/>
    </source>
</evidence>
<dbReference type="InterPro" id="IPR013792">
    <property type="entry name" value="RNA3'P_cycl/enolpyr_Trfase_a/b"/>
</dbReference>
<feature type="binding site" evidence="7">
    <location>
        <position position="429"/>
    </location>
    <ligand>
        <name>phosphoenolpyruvate</name>
        <dbReference type="ChEBI" id="CHEBI:58702"/>
    </ligand>
</feature>
<evidence type="ECO:0000256" key="6">
    <source>
        <dbReference type="ARBA" id="ARBA00044633"/>
    </source>
</evidence>
<dbReference type="PANTHER" id="PTHR21090:SF5">
    <property type="entry name" value="PENTAFUNCTIONAL AROM POLYPEPTIDE"/>
    <property type="match status" value="1"/>
</dbReference>
<dbReference type="PIRSF" id="PIRSF000505">
    <property type="entry name" value="EPSPS"/>
    <property type="match status" value="1"/>
</dbReference>
<comment type="subunit">
    <text evidence="7">Monomer.</text>
</comment>
<feature type="binding site" evidence="7">
    <location>
        <position position="41"/>
    </location>
    <ligand>
        <name>phosphoenolpyruvate</name>
        <dbReference type="ChEBI" id="CHEBI:58702"/>
    </ligand>
</feature>
<dbReference type="HAMAP" id="MF_00210">
    <property type="entry name" value="EPSP_synth"/>
    <property type="match status" value="1"/>
</dbReference>
<dbReference type="GO" id="GO:0003866">
    <property type="term" value="F:3-phosphoshikimate 1-carboxyvinyltransferase activity"/>
    <property type="evidence" value="ECO:0007669"/>
    <property type="project" value="UniProtKB-EC"/>
</dbReference>
<feature type="active site" description="Proton acceptor" evidence="7">
    <location>
        <position position="332"/>
    </location>
</feature>
<feature type="binding site" evidence="7">
    <location>
        <position position="363"/>
    </location>
    <ligand>
        <name>phosphoenolpyruvate</name>
        <dbReference type="ChEBI" id="CHEBI:58702"/>
    </ligand>
</feature>
<keyword evidence="7" id="KW-0963">Cytoplasm</keyword>
<dbReference type="EC" id="2.5.1.19" evidence="7"/>
<reference evidence="10" key="1">
    <citation type="journal article" date="2019" name="Int. J. Syst. Evol. Microbiol.">
        <title>The Global Catalogue of Microorganisms (GCM) 10K type strain sequencing project: providing services to taxonomists for standard genome sequencing and annotation.</title>
        <authorList>
            <consortium name="The Broad Institute Genomics Platform"/>
            <consortium name="The Broad Institute Genome Sequencing Center for Infectious Disease"/>
            <person name="Wu L."/>
            <person name="Ma J."/>
        </authorList>
    </citation>
    <scope>NUCLEOTIDE SEQUENCE [LARGE SCALE GENOMIC DNA]</scope>
    <source>
        <strain evidence="10">CGMCC 1.15790</strain>
    </source>
</reference>
<dbReference type="InterPro" id="IPR001986">
    <property type="entry name" value="Enolpyruvate_Tfrase_dom"/>
</dbReference>
<name>A0ABW0UBA4_9BACI</name>
<feature type="binding site" evidence="7">
    <location>
        <position position="112"/>
    </location>
    <ligand>
        <name>phosphoenolpyruvate</name>
        <dbReference type="ChEBI" id="CHEBI:58702"/>
    </ligand>
</feature>
<protein>
    <recommendedName>
        <fullName evidence="7">3-phosphoshikimate 1-carboxyvinyltransferase</fullName>
        <ecNumber evidence="7">2.5.1.19</ecNumber>
    </recommendedName>
    <alternativeName>
        <fullName evidence="7">5-enolpyruvylshikimate-3-phosphate synthase</fullName>
        <shortName evidence="7">EPSP synthase</shortName>
        <shortName evidence="7">EPSPS</shortName>
    </alternativeName>
</protein>
<dbReference type="RefSeq" id="WP_270897911.1">
    <property type="nucleotide sequence ID" value="NZ_JBHSPF010000063.1"/>
</dbReference>
<feature type="binding site" evidence="7">
    <location>
        <position position="46"/>
    </location>
    <ligand>
        <name>3-phosphoshikimate</name>
        <dbReference type="ChEBI" id="CHEBI:145989"/>
    </ligand>
</feature>
<keyword evidence="3 7" id="KW-0028">Amino-acid biosynthesis</keyword>
<dbReference type="InterPro" id="IPR023193">
    <property type="entry name" value="EPSP_synthase_CS"/>
</dbReference>
<feature type="binding site" evidence="7">
    <location>
        <position position="404"/>
    </location>
    <ligand>
        <name>phosphoenolpyruvate</name>
        <dbReference type="ChEBI" id="CHEBI:58702"/>
    </ligand>
</feature>
<dbReference type="Pfam" id="PF00275">
    <property type="entry name" value="EPSP_synthase"/>
    <property type="match status" value="1"/>
</dbReference>
<evidence type="ECO:0000256" key="7">
    <source>
        <dbReference type="HAMAP-Rule" id="MF_00210"/>
    </source>
</evidence>
<feature type="binding site" evidence="7">
    <location>
        <position position="141"/>
    </location>
    <ligand>
        <name>phosphoenolpyruvate</name>
        <dbReference type="ChEBI" id="CHEBI:58702"/>
    </ligand>
</feature>
<feature type="binding site" evidence="7">
    <location>
        <position position="42"/>
    </location>
    <ligand>
        <name>3-phosphoshikimate</name>
        <dbReference type="ChEBI" id="CHEBI:145989"/>
    </ligand>
</feature>
<sequence length="448" mass="49135">MSKPDLRARSPWSALNDVKQVEIFPLKEKKVDTEMIIPGSKSVTNRALIIAALAKGTSELSGILRSDDSYWCIDTLRKLGISVEVDGDKVKMEGCDGDWPNKQPELYIGAAGTIARFLPGALAASDTGNFLVEASRRMSERPVKPLMDALETLGAEIEYLDKEGFYPLRIHANGLTGGRVDISGKISSQFISGLLLAGTYAKKPLEVHIPDYIVQHAYVKITLELMKDFGVDATYTDSLDHMTVPVKGYEGQTLSLEADASTASYFMALAAVTNGRVRINNLTMDTNQPDIYMTDVYEKMGCTVIRTDDYIEVQGPKQLKGGFDISMKEMSDQTLTLAAIAPFADGPLTLTEVEHIRHHESDRIHAICTELQKLGIQVEEYQDGLKVYPGTPAGTTLHSYDDHRVAMSLSLIGTKVPGVIIEDPGCVSKTCPNYYELLKQAGVETIFS</sequence>
<evidence type="ECO:0000313" key="10">
    <source>
        <dbReference type="Proteomes" id="UP001596143"/>
    </source>
</evidence>
<evidence type="ECO:0000313" key="9">
    <source>
        <dbReference type="EMBL" id="MFC5629604.1"/>
    </source>
</evidence>
<keyword evidence="5 7" id="KW-0057">Aromatic amino acid biosynthesis</keyword>
<comment type="caution">
    <text evidence="7">Lacks conserved residue(s) required for the propagation of feature annotation.</text>
</comment>
<comment type="subcellular location">
    <subcellularLocation>
        <location evidence="7">Cytoplasm</location>
    </subcellularLocation>
</comment>
<keyword evidence="10" id="KW-1185">Reference proteome</keyword>
<evidence type="ECO:0000256" key="1">
    <source>
        <dbReference type="ARBA" id="ARBA00004811"/>
    </source>
</evidence>
<dbReference type="CDD" id="cd01556">
    <property type="entry name" value="EPSP_synthase"/>
    <property type="match status" value="1"/>
</dbReference>
<comment type="catalytic activity">
    <reaction evidence="6">
        <text>3-phosphoshikimate + phosphoenolpyruvate = 5-O-(1-carboxyvinyl)-3-phosphoshikimate + phosphate</text>
        <dbReference type="Rhea" id="RHEA:21256"/>
        <dbReference type="ChEBI" id="CHEBI:43474"/>
        <dbReference type="ChEBI" id="CHEBI:57701"/>
        <dbReference type="ChEBI" id="CHEBI:58702"/>
        <dbReference type="ChEBI" id="CHEBI:145989"/>
        <dbReference type="EC" id="2.5.1.19"/>
    </reaction>
    <physiologicalReaction direction="left-to-right" evidence="6">
        <dbReference type="Rhea" id="RHEA:21257"/>
    </physiologicalReaction>
</comment>
<dbReference type="InterPro" id="IPR036968">
    <property type="entry name" value="Enolpyruvate_Tfrase_sf"/>
</dbReference>
<dbReference type="Gene3D" id="3.65.10.10">
    <property type="entry name" value="Enolpyruvate transferase domain"/>
    <property type="match status" value="2"/>
</dbReference>
<accession>A0ABW0UBA4</accession>
<feature type="binding site" evidence="7">
    <location>
        <position position="188"/>
    </location>
    <ligand>
        <name>3-phosphoshikimate</name>
        <dbReference type="ChEBI" id="CHEBI:145989"/>
    </ligand>
</feature>
<feature type="binding site" evidence="7">
    <location>
        <position position="332"/>
    </location>
    <ligand>
        <name>3-phosphoshikimate</name>
        <dbReference type="ChEBI" id="CHEBI:145989"/>
    </ligand>
</feature>
<dbReference type="Proteomes" id="UP001596143">
    <property type="component" value="Unassembled WGS sequence"/>
</dbReference>
<comment type="pathway">
    <text evidence="1 7">Metabolic intermediate biosynthesis; chorismate biosynthesis; chorismate from D-erythrose 4-phosphate and phosphoenolpyruvate: step 6/7.</text>
</comment>
<dbReference type="InterPro" id="IPR006264">
    <property type="entry name" value="EPSP_synthase"/>
</dbReference>
<feature type="binding site" evidence="7">
    <location>
        <position position="187"/>
    </location>
    <ligand>
        <name>3-phosphoshikimate</name>
        <dbReference type="ChEBI" id="CHEBI:145989"/>
    </ligand>
</feature>
<organism evidence="9 10">
    <name type="scientific">Aliibacillus thermotolerans</name>
    <dbReference type="NCBI Taxonomy" id="1834418"/>
    <lineage>
        <taxon>Bacteria</taxon>
        <taxon>Bacillati</taxon>
        <taxon>Bacillota</taxon>
        <taxon>Bacilli</taxon>
        <taxon>Bacillales</taxon>
        <taxon>Bacillaceae</taxon>
        <taxon>Aliibacillus</taxon>
    </lineage>
</organism>
<evidence type="ECO:0000256" key="3">
    <source>
        <dbReference type="ARBA" id="ARBA00022605"/>
    </source>
</evidence>
<proteinExistence type="inferred from homology"/>
<feature type="domain" description="Enolpyruvate transferase" evidence="8">
    <location>
        <begin position="28"/>
        <end position="436"/>
    </location>
</feature>
<dbReference type="SUPFAM" id="SSF55205">
    <property type="entry name" value="EPT/RTPC-like"/>
    <property type="match status" value="1"/>
</dbReference>
<feature type="binding site" evidence="7">
    <location>
        <position position="189"/>
    </location>
    <ligand>
        <name>phosphoenolpyruvate</name>
        <dbReference type="ChEBI" id="CHEBI:58702"/>
    </ligand>
</feature>
<feature type="binding site" evidence="7">
    <location>
        <position position="41"/>
    </location>
    <ligand>
        <name>3-phosphoshikimate</name>
        <dbReference type="ChEBI" id="CHEBI:145989"/>
    </ligand>
</feature>
<dbReference type="PANTHER" id="PTHR21090">
    <property type="entry name" value="AROM/DEHYDROQUINATE SYNTHASE"/>
    <property type="match status" value="1"/>
</dbReference>
<dbReference type="EMBL" id="JBHSPF010000063">
    <property type="protein sequence ID" value="MFC5629604.1"/>
    <property type="molecule type" value="Genomic_DNA"/>
</dbReference>
<feature type="binding site" evidence="7">
    <location>
        <position position="359"/>
    </location>
    <ligand>
        <name>3-phosphoshikimate</name>
        <dbReference type="ChEBI" id="CHEBI:145989"/>
    </ligand>
</feature>
<keyword evidence="4 7" id="KW-0808">Transferase</keyword>
<comment type="similarity">
    <text evidence="2 7">Belongs to the EPSP synthase family.</text>
</comment>
<comment type="caution">
    <text evidence="9">The sequence shown here is derived from an EMBL/GenBank/DDBJ whole genome shotgun (WGS) entry which is preliminary data.</text>
</comment>